<keyword evidence="3" id="KW-1185">Reference proteome</keyword>
<keyword evidence="1 2" id="KW-0238">DNA-binding</keyword>
<evidence type="ECO:0000256" key="1">
    <source>
        <dbReference type="PROSITE-ProRule" id="PRU00252"/>
    </source>
</evidence>
<dbReference type="PROSITE" id="PS50935">
    <property type="entry name" value="SSB"/>
    <property type="match status" value="2"/>
</dbReference>
<accession>A0ABS6G6H5</accession>
<dbReference type="CDD" id="cd04496">
    <property type="entry name" value="SSB_OBF"/>
    <property type="match status" value="1"/>
</dbReference>
<dbReference type="Proteomes" id="UP000779508">
    <property type="component" value="Unassembled WGS sequence"/>
</dbReference>
<comment type="caution">
    <text evidence="2">The sequence shown here is derived from an EMBL/GenBank/DDBJ whole genome shotgun (WGS) entry which is preliminary data.</text>
</comment>
<evidence type="ECO:0000313" key="2">
    <source>
        <dbReference type="EMBL" id="MBU5677040.1"/>
    </source>
</evidence>
<dbReference type="RefSeq" id="WP_216417446.1">
    <property type="nucleotide sequence ID" value="NZ_JAHLQK010000004.1"/>
</dbReference>
<evidence type="ECO:0000313" key="3">
    <source>
        <dbReference type="Proteomes" id="UP000779508"/>
    </source>
</evidence>
<name>A0ABS6G6H5_9FIRM</name>
<dbReference type="Pfam" id="PF00436">
    <property type="entry name" value="SSB"/>
    <property type="match status" value="1"/>
</dbReference>
<protein>
    <submittedName>
        <fullName evidence="2">Single-stranded DNA-binding protein</fullName>
    </submittedName>
</protein>
<sequence>MTLDHLMDTNVVTIVGKVVGEKEFSHEIYGEGFYTYNIEIPRLSDAVDQLPLTVSERLLVGLDLEDGDMIRIEGQLRSYNKFIDGSNRLVLTIFARDIIPFEGEEELKNPNEIFLEGYICKAPVYRETPFGREITDLLIAVNRLYNKSDYIPTIAWGRNARFSSKLNVGDQIRIWGRIQSRQYQKKFSDGNVLNKIAYEVSISKMEKVNENEEEHTIP</sequence>
<dbReference type="GO" id="GO:0003677">
    <property type="term" value="F:DNA binding"/>
    <property type="evidence" value="ECO:0007669"/>
    <property type="project" value="UniProtKB-KW"/>
</dbReference>
<dbReference type="InterPro" id="IPR000424">
    <property type="entry name" value="Primosome_PriB/ssb"/>
</dbReference>
<dbReference type="EMBL" id="JAHLQK010000004">
    <property type="protein sequence ID" value="MBU5677040.1"/>
    <property type="molecule type" value="Genomic_DNA"/>
</dbReference>
<organism evidence="2 3">
    <name type="scientific">Alkaliphilus flagellatus</name>
    <dbReference type="NCBI Taxonomy" id="2841507"/>
    <lineage>
        <taxon>Bacteria</taxon>
        <taxon>Bacillati</taxon>
        <taxon>Bacillota</taxon>
        <taxon>Clostridia</taxon>
        <taxon>Peptostreptococcales</taxon>
        <taxon>Natronincolaceae</taxon>
        <taxon>Alkaliphilus</taxon>
    </lineage>
</organism>
<proteinExistence type="predicted"/>
<reference evidence="2 3" key="1">
    <citation type="submission" date="2021-06" db="EMBL/GenBank/DDBJ databases">
        <authorList>
            <person name="Sun Q."/>
            <person name="Li D."/>
        </authorList>
    </citation>
    <scope>NUCLEOTIDE SEQUENCE [LARGE SCALE GENOMIC DNA]</scope>
    <source>
        <strain evidence="2 3">MSJ-5</strain>
    </source>
</reference>
<gene>
    <name evidence="2" type="ORF">KQI88_11525</name>
</gene>
<dbReference type="NCBIfam" id="NF004476">
    <property type="entry name" value="PRK05813.1"/>
    <property type="match status" value="1"/>
</dbReference>